<protein>
    <submittedName>
        <fullName evidence="2">Uncharacterized protein</fullName>
    </submittedName>
</protein>
<evidence type="ECO:0000313" key="2">
    <source>
        <dbReference type="EMBL" id="CAA9217489.1"/>
    </source>
</evidence>
<dbReference type="AlphaFoldDB" id="A0A6J4HA56"/>
<organism evidence="2">
    <name type="scientific">uncultured Acetobacteraceae bacterium</name>
    <dbReference type="NCBI Taxonomy" id="169975"/>
    <lineage>
        <taxon>Bacteria</taxon>
        <taxon>Pseudomonadati</taxon>
        <taxon>Pseudomonadota</taxon>
        <taxon>Alphaproteobacteria</taxon>
        <taxon>Acetobacterales</taxon>
        <taxon>Acetobacteraceae</taxon>
        <taxon>environmental samples</taxon>
    </lineage>
</organism>
<proteinExistence type="predicted"/>
<accession>A0A6J4HA56</accession>
<sequence length="92" mass="10080">MSVRSAAKRFELTMTDDETPEITGKPANGAGGLQGLIQSLQAHLNPGHRTFSFDDAELARLLRHMALYDEGGGFEGRLHRAFRRALRGCLGL</sequence>
<feature type="region of interest" description="Disordered" evidence="1">
    <location>
        <begin position="1"/>
        <end position="30"/>
    </location>
</feature>
<dbReference type="EMBL" id="CADCTG010000051">
    <property type="protein sequence ID" value="CAA9217489.1"/>
    <property type="molecule type" value="Genomic_DNA"/>
</dbReference>
<name>A0A6J4HA56_9PROT</name>
<gene>
    <name evidence="2" type="ORF">AVDCRST_MAG08-465</name>
</gene>
<evidence type="ECO:0000256" key="1">
    <source>
        <dbReference type="SAM" id="MobiDB-lite"/>
    </source>
</evidence>
<reference evidence="2" key="1">
    <citation type="submission" date="2020-02" db="EMBL/GenBank/DDBJ databases">
        <authorList>
            <person name="Meier V. D."/>
        </authorList>
    </citation>
    <scope>NUCLEOTIDE SEQUENCE</scope>
    <source>
        <strain evidence="2">AVDCRST_MAG08</strain>
    </source>
</reference>